<organism evidence="1 2">
    <name type="scientific">Cetraspora pellucida</name>
    <dbReference type="NCBI Taxonomy" id="1433469"/>
    <lineage>
        <taxon>Eukaryota</taxon>
        <taxon>Fungi</taxon>
        <taxon>Fungi incertae sedis</taxon>
        <taxon>Mucoromycota</taxon>
        <taxon>Glomeromycotina</taxon>
        <taxon>Glomeromycetes</taxon>
        <taxon>Diversisporales</taxon>
        <taxon>Gigasporaceae</taxon>
        <taxon>Cetraspora</taxon>
    </lineage>
</organism>
<evidence type="ECO:0000313" key="2">
    <source>
        <dbReference type="Proteomes" id="UP000789366"/>
    </source>
</evidence>
<reference evidence="1" key="1">
    <citation type="submission" date="2021-06" db="EMBL/GenBank/DDBJ databases">
        <authorList>
            <person name="Kallberg Y."/>
            <person name="Tangrot J."/>
            <person name="Rosling A."/>
        </authorList>
    </citation>
    <scope>NUCLEOTIDE SEQUENCE</scope>
    <source>
        <strain evidence="1">28 12/20/2015</strain>
    </source>
</reference>
<dbReference type="EMBL" id="CAJVPW010051373">
    <property type="protein sequence ID" value="CAG8766382.1"/>
    <property type="molecule type" value="Genomic_DNA"/>
</dbReference>
<feature type="non-terminal residue" evidence="1">
    <location>
        <position position="50"/>
    </location>
</feature>
<gene>
    <name evidence="1" type="ORF">SPELUC_LOCUS15483</name>
</gene>
<accession>A0ACA9QVT0</accession>
<comment type="caution">
    <text evidence="1">The sequence shown here is derived from an EMBL/GenBank/DDBJ whole genome shotgun (WGS) entry which is preliminary data.</text>
</comment>
<feature type="non-terminal residue" evidence="1">
    <location>
        <position position="1"/>
    </location>
</feature>
<name>A0ACA9QVT0_9GLOM</name>
<evidence type="ECO:0000313" key="1">
    <source>
        <dbReference type="EMBL" id="CAG8766382.1"/>
    </source>
</evidence>
<keyword evidence="2" id="KW-1185">Reference proteome</keyword>
<protein>
    <submittedName>
        <fullName evidence="1">9042_t:CDS:1</fullName>
    </submittedName>
</protein>
<dbReference type="Proteomes" id="UP000789366">
    <property type="component" value="Unassembled WGS sequence"/>
</dbReference>
<sequence length="50" mass="5749">EIGIEGQIEKSYFAILQLLQHKMAASHKQSILQLDHLALLVLFLNKDLYL</sequence>
<proteinExistence type="predicted"/>